<dbReference type="Proteomes" id="UP000431401">
    <property type="component" value="Unassembled WGS sequence"/>
</dbReference>
<feature type="DNA-binding region" description="H-T-H motif" evidence="2">
    <location>
        <begin position="36"/>
        <end position="55"/>
    </location>
</feature>
<evidence type="ECO:0000313" key="5">
    <source>
        <dbReference type="Proteomes" id="UP000431401"/>
    </source>
</evidence>
<feature type="domain" description="HTH tetR-type" evidence="3">
    <location>
        <begin position="13"/>
        <end position="73"/>
    </location>
</feature>
<keyword evidence="1 2" id="KW-0238">DNA-binding</keyword>
<dbReference type="InterPro" id="IPR041483">
    <property type="entry name" value="TetR_C_34"/>
</dbReference>
<dbReference type="AlphaFoldDB" id="A0A7K0DXJ0"/>
<reference evidence="4 5" key="1">
    <citation type="submission" date="2019-10" db="EMBL/GenBank/DDBJ databases">
        <title>Nocardia macrotermitis sp. nov. and Nocardia aurantia sp. nov., isolated from the gut of fungus growing-termite Macrotermes natalensis.</title>
        <authorList>
            <person name="Benndorf R."/>
            <person name="Schwitalla J."/>
            <person name="Martin K."/>
            <person name="De Beer W."/>
            <person name="Kaster A.-K."/>
            <person name="Vollmers J."/>
            <person name="Poulsen M."/>
            <person name="Beemelmanns C."/>
        </authorList>
    </citation>
    <scope>NUCLEOTIDE SEQUENCE [LARGE SCALE GENOMIC DNA]</scope>
    <source>
        <strain evidence="4 5">RB56</strain>
    </source>
</reference>
<evidence type="ECO:0000313" key="4">
    <source>
        <dbReference type="EMBL" id="MQY30499.1"/>
    </source>
</evidence>
<dbReference type="PANTHER" id="PTHR30055">
    <property type="entry name" value="HTH-TYPE TRANSCRIPTIONAL REGULATOR RUTR"/>
    <property type="match status" value="1"/>
</dbReference>
<sequence>MPFQRARRPEQVEARRAAIFAAARETLSGRSVRAVTLRDLAEGAGVAKSHVLRYFDSREAVFLELLIEDWAAWLDAVAARIEADAGPRRLAALLVETLAARPVLCDLFAAMSAELEANVALPTARAFKRRAYGYNTRLAELAGAAAPLTQAAGIAFARALVATVAGLWPFANPNEIVATASAELGNRLGPNRFEAELRGIVTALLIGFGAHGAGDPISDPGDAPATG</sequence>
<comment type="caution">
    <text evidence="4">The sequence shown here is derived from an EMBL/GenBank/DDBJ whole genome shotgun (WGS) entry which is preliminary data.</text>
</comment>
<evidence type="ECO:0000259" key="3">
    <source>
        <dbReference type="PROSITE" id="PS50977"/>
    </source>
</evidence>
<dbReference type="PANTHER" id="PTHR30055:SF178">
    <property type="entry name" value="POSSIBLE TRANSCRIPTIONAL REGULATORY PROTEIN"/>
    <property type="match status" value="1"/>
</dbReference>
<dbReference type="GO" id="GO:0000976">
    <property type="term" value="F:transcription cis-regulatory region binding"/>
    <property type="evidence" value="ECO:0007669"/>
    <property type="project" value="TreeGrafter"/>
</dbReference>
<dbReference type="Pfam" id="PF17929">
    <property type="entry name" value="TetR_C_34"/>
    <property type="match status" value="1"/>
</dbReference>
<protein>
    <recommendedName>
        <fullName evidence="3">HTH tetR-type domain-containing protein</fullName>
    </recommendedName>
</protein>
<dbReference type="SUPFAM" id="SSF46689">
    <property type="entry name" value="Homeodomain-like"/>
    <property type="match status" value="1"/>
</dbReference>
<dbReference type="InterPro" id="IPR009057">
    <property type="entry name" value="Homeodomain-like_sf"/>
</dbReference>
<dbReference type="Gene3D" id="1.10.357.10">
    <property type="entry name" value="Tetracycline Repressor, domain 2"/>
    <property type="match status" value="1"/>
</dbReference>
<evidence type="ECO:0000256" key="1">
    <source>
        <dbReference type="ARBA" id="ARBA00023125"/>
    </source>
</evidence>
<organism evidence="4 5">
    <name type="scientific">Nocardia aurantia</name>
    <dbReference type="NCBI Taxonomy" id="2585199"/>
    <lineage>
        <taxon>Bacteria</taxon>
        <taxon>Bacillati</taxon>
        <taxon>Actinomycetota</taxon>
        <taxon>Actinomycetes</taxon>
        <taxon>Mycobacteriales</taxon>
        <taxon>Nocardiaceae</taxon>
        <taxon>Nocardia</taxon>
    </lineage>
</organism>
<dbReference type="GO" id="GO:0003700">
    <property type="term" value="F:DNA-binding transcription factor activity"/>
    <property type="evidence" value="ECO:0007669"/>
    <property type="project" value="TreeGrafter"/>
</dbReference>
<gene>
    <name evidence="4" type="ORF">NRB56_61010</name>
</gene>
<evidence type="ECO:0000256" key="2">
    <source>
        <dbReference type="PROSITE-ProRule" id="PRU00335"/>
    </source>
</evidence>
<keyword evidence="5" id="KW-1185">Reference proteome</keyword>
<dbReference type="Pfam" id="PF00440">
    <property type="entry name" value="TetR_N"/>
    <property type="match status" value="1"/>
</dbReference>
<accession>A0A7K0DXJ0</accession>
<name>A0A7K0DXJ0_9NOCA</name>
<dbReference type="InterPro" id="IPR050109">
    <property type="entry name" value="HTH-type_TetR-like_transc_reg"/>
</dbReference>
<dbReference type="PROSITE" id="PS50977">
    <property type="entry name" value="HTH_TETR_2"/>
    <property type="match status" value="1"/>
</dbReference>
<proteinExistence type="predicted"/>
<dbReference type="InterPro" id="IPR001647">
    <property type="entry name" value="HTH_TetR"/>
</dbReference>
<dbReference type="EMBL" id="WEGI01000014">
    <property type="protein sequence ID" value="MQY30499.1"/>
    <property type="molecule type" value="Genomic_DNA"/>
</dbReference>